<dbReference type="CDD" id="cd01836">
    <property type="entry name" value="FeeA_FeeB_like"/>
    <property type="match status" value="1"/>
</dbReference>
<dbReference type="EMBL" id="JAAKZZ010000004">
    <property type="protein sequence ID" value="NGO66950.1"/>
    <property type="molecule type" value="Genomic_DNA"/>
</dbReference>
<dbReference type="PANTHER" id="PTHR30383">
    <property type="entry name" value="THIOESTERASE 1/PROTEASE 1/LYSOPHOSPHOLIPASE L1"/>
    <property type="match status" value="1"/>
</dbReference>
<protein>
    <submittedName>
        <fullName evidence="2">SGNH/GDSL hydrolase family protein</fullName>
    </submittedName>
</protein>
<dbReference type="GO" id="GO:0004622">
    <property type="term" value="F:phosphatidylcholine lysophospholipase activity"/>
    <property type="evidence" value="ECO:0007669"/>
    <property type="project" value="TreeGrafter"/>
</dbReference>
<dbReference type="Gene3D" id="3.40.50.1110">
    <property type="entry name" value="SGNH hydrolase"/>
    <property type="match status" value="1"/>
</dbReference>
<dbReference type="InterPro" id="IPR051532">
    <property type="entry name" value="Ester_Hydrolysis_Enzymes"/>
</dbReference>
<proteinExistence type="predicted"/>
<keyword evidence="3" id="KW-1185">Reference proteome</keyword>
<keyword evidence="2" id="KW-0378">Hydrolase</keyword>
<dbReference type="RefSeq" id="WP_165296615.1">
    <property type="nucleotide sequence ID" value="NZ_JAAKZZ010000004.1"/>
</dbReference>
<dbReference type="Pfam" id="PF13472">
    <property type="entry name" value="Lipase_GDSL_2"/>
    <property type="match status" value="1"/>
</dbReference>
<dbReference type="InterPro" id="IPR036514">
    <property type="entry name" value="SGNH_hydro_sf"/>
</dbReference>
<dbReference type="PANTHER" id="PTHR30383:SF5">
    <property type="entry name" value="SGNH HYDROLASE-TYPE ESTERASE DOMAIN-CONTAINING PROTEIN"/>
    <property type="match status" value="1"/>
</dbReference>
<name>A0A6G4WQN3_9ACTN</name>
<reference evidence="2 3" key="1">
    <citation type="submission" date="2020-02" db="EMBL/GenBank/DDBJ databases">
        <title>Whole-genome analyses of novel actinobacteria.</title>
        <authorList>
            <person name="Sahin N."/>
            <person name="Tatar D."/>
        </authorList>
    </citation>
    <scope>NUCLEOTIDE SEQUENCE [LARGE SCALE GENOMIC DNA]</scope>
    <source>
        <strain evidence="2 3">SB3404</strain>
    </source>
</reference>
<dbReference type="SUPFAM" id="SSF52266">
    <property type="entry name" value="SGNH hydrolase"/>
    <property type="match status" value="1"/>
</dbReference>
<dbReference type="Proteomes" id="UP000477722">
    <property type="component" value="Unassembled WGS sequence"/>
</dbReference>
<evidence type="ECO:0000313" key="3">
    <source>
        <dbReference type="Proteomes" id="UP000477722"/>
    </source>
</evidence>
<comment type="caution">
    <text evidence="2">The sequence shown here is derived from an EMBL/GenBank/DDBJ whole genome shotgun (WGS) entry which is preliminary data.</text>
</comment>
<dbReference type="InterPro" id="IPR013830">
    <property type="entry name" value="SGNH_hydro"/>
</dbReference>
<evidence type="ECO:0000259" key="1">
    <source>
        <dbReference type="Pfam" id="PF13472"/>
    </source>
</evidence>
<organism evidence="2 3">
    <name type="scientific">Streptomyces boncukensis</name>
    <dbReference type="NCBI Taxonomy" id="2711219"/>
    <lineage>
        <taxon>Bacteria</taxon>
        <taxon>Bacillati</taxon>
        <taxon>Actinomycetota</taxon>
        <taxon>Actinomycetes</taxon>
        <taxon>Kitasatosporales</taxon>
        <taxon>Streptomycetaceae</taxon>
        <taxon>Streptomyces</taxon>
    </lineage>
</organism>
<evidence type="ECO:0000313" key="2">
    <source>
        <dbReference type="EMBL" id="NGO66950.1"/>
    </source>
</evidence>
<accession>A0A6G4WQN3</accession>
<gene>
    <name evidence="2" type="ORF">G5C65_00940</name>
</gene>
<dbReference type="AlphaFoldDB" id="A0A6G4WQN3"/>
<sequence length="256" mass="27139">MNDHVLRTVQRLSLLLLPVLVPQILRVKKRTPRLSEAAGAVGGVPGAEPALRLLVVGDSMAAGVGVPHHSAGLAGRLADRWAAETGRSVSWQVVARGGATAESTARKLAKGPVASPDLVIVVVGINDLLRYRGLRNWRRDLEVLIATVRDRLGTAPPLVFCGLPPVGRFPALPQPLRAALGLRAQRMDRALRACAAANGAFCVPLPADAMADEPRVFFAADRFHPSARGYAEIADGFLAVTRDALRTSGARRPLGS</sequence>
<feature type="domain" description="SGNH hydrolase-type esterase" evidence="1">
    <location>
        <begin position="55"/>
        <end position="231"/>
    </location>
</feature>